<proteinExistence type="predicted"/>
<evidence type="ECO:0000313" key="2">
    <source>
        <dbReference type="EMBL" id="CAB4367925.1"/>
    </source>
</evidence>
<sequence>MKAHLTTNENGARPLEGVRVLDFTRVLSGPHCTRMLSDMGAEVIKLEPPEGDLTRFAFPRVGSMSTYFAQQNIGKKNISMDLKKPEAIALIKQLVVHCDIVVENFRAGVMDKLGIGYEVLSEINPRLIYAAISGYGNSGPWVHRRAYASVVNAETGLTGLQADARGGEVSNDPHSHADVYTGMEAASAILAALFQRTQTDVGQYVDVSMAQTMLYVNEHVQNELFTRPVPADQIRSFQPGEYPVLQTGDGRHVVISGHPAERGTYDLFVKAMNKPELFDDPRFSDVASRLKNFDDLLRILVEWAAAVPTADTLEKICADSGLAMGTVRTMEELAQTEWATARHVLIDADDRSGDTFRVPNSPWVFSGSNTSTRGVPKFRGEDNAEVLTSILGMSTEEVQQLTDNGALSIRLPKK</sequence>
<evidence type="ECO:0000313" key="3">
    <source>
        <dbReference type="EMBL" id="CAB4679211.1"/>
    </source>
</evidence>
<evidence type="ECO:0000313" key="5">
    <source>
        <dbReference type="EMBL" id="CAB5049997.1"/>
    </source>
</evidence>
<evidence type="ECO:0000256" key="1">
    <source>
        <dbReference type="ARBA" id="ARBA00022679"/>
    </source>
</evidence>
<dbReference type="InterPro" id="IPR023606">
    <property type="entry name" value="CoA-Trfase_III_dom_1_sf"/>
</dbReference>
<name>A0A6J6MXW9_9ZZZZ</name>
<dbReference type="PANTHER" id="PTHR48207:SF3">
    <property type="entry name" value="SUCCINATE--HYDROXYMETHYLGLUTARATE COA-TRANSFERASE"/>
    <property type="match status" value="1"/>
</dbReference>
<dbReference type="InterPro" id="IPR050483">
    <property type="entry name" value="CoA-transferase_III_domain"/>
</dbReference>
<accession>A0A6J6MXW9</accession>
<dbReference type="EMBL" id="CAEZZL010000094">
    <property type="protein sequence ID" value="CAB4766438.1"/>
    <property type="molecule type" value="Genomic_DNA"/>
</dbReference>
<dbReference type="SUPFAM" id="SSF89796">
    <property type="entry name" value="CoA-transferase family III (CaiB/BaiF)"/>
    <property type="match status" value="1"/>
</dbReference>
<dbReference type="InterPro" id="IPR003673">
    <property type="entry name" value="CoA-Trfase_fam_III"/>
</dbReference>
<evidence type="ECO:0000313" key="4">
    <source>
        <dbReference type="EMBL" id="CAB4766438.1"/>
    </source>
</evidence>
<keyword evidence="1" id="KW-0808">Transferase</keyword>
<dbReference type="Gene3D" id="3.40.50.10540">
    <property type="entry name" value="Crotonobetainyl-coa:carnitine coa-transferase, domain 1"/>
    <property type="match status" value="1"/>
</dbReference>
<dbReference type="EMBL" id="CAEZXA010000094">
    <property type="protein sequence ID" value="CAB4679211.1"/>
    <property type="molecule type" value="Genomic_DNA"/>
</dbReference>
<gene>
    <name evidence="3" type="ORF">UFOPK2334_01051</name>
    <name evidence="4" type="ORF">UFOPK2870_01060</name>
    <name evidence="2" type="ORF">UFOPK4179_00719</name>
    <name evidence="5" type="ORF">UFOPK4293_00879</name>
</gene>
<protein>
    <submittedName>
        <fullName evidence="3">Unannotated protein</fullName>
    </submittedName>
</protein>
<dbReference type="PANTHER" id="PTHR48207">
    <property type="entry name" value="SUCCINATE--HYDROXYMETHYLGLUTARATE COA-TRANSFERASE"/>
    <property type="match status" value="1"/>
</dbReference>
<dbReference type="GO" id="GO:0008410">
    <property type="term" value="F:CoA-transferase activity"/>
    <property type="evidence" value="ECO:0007669"/>
    <property type="project" value="TreeGrafter"/>
</dbReference>
<reference evidence="3" key="1">
    <citation type="submission" date="2020-05" db="EMBL/GenBank/DDBJ databases">
        <authorList>
            <person name="Chiriac C."/>
            <person name="Salcher M."/>
            <person name="Ghai R."/>
            <person name="Kavagutti S V."/>
        </authorList>
    </citation>
    <scope>NUCLEOTIDE SEQUENCE</scope>
</reference>
<dbReference type="EMBL" id="CAETWZ010000057">
    <property type="protein sequence ID" value="CAB4367925.1"/>
    <property type="molecule type" value="Genomic_DNA"/>
</dbReference>
<dbReference type="Gene3D" id="3.30.1540.10">
    <property type="entry name" value="formyl-coa transferase, domain 3"/>
    <property type="match status" value="1"/>
</dbReference>
<organism evidence="3">
    <name type="scientific">freshwater metagenome</name>
    <dbReference type="NCBI Taxonomy" id="449393"/>
    <lineage>
        <taxon>unclassified sequences</taxon>
        <taxon>metagenomes</taxon>
        <taxon>ecological metagenomes</taxon>
    </lineage>
</organism>
<dbReference type="Pfam" id="PF02515">
    <property type="entry name" value="CoA_transf_3"/>
    <property type="match status" value="1"/>
</dbReference>
<dbReference type="EMBL" id="CAFBQH010000047">
    <property type="protein sequence ID" value="CAB5049997.1"/>
    <property type="molecule type" value="Genomic_DNA"/>
</dbReference>
<dbReference type="InterPro" id="IPR044855">
    <property type="entry name" value="CoA-Trfase_III_dom3_sf"/>
</dbReference>
<dbReference type="AlphaFoldDB" id="A0A6J6MXW9"/>